<proteinExistence type="predicted"/>
<name>A0A323UYC4_RHOPL</name>
<evidence type="ECO:0000313" key="2">
    <source>
        <dbReference type="Proteomes" id="UP000248134"/>
    </source>
</evidence>
<evidence type="ECO:0000313" key="1">
    <source>
        <dbReference type="EMBL" id="PZA12798.1"/>
    </source>
</evidence>
<accession>A0A323UYC4</accession>
<protein>
    <submittedName>
        <fullName evidence="1">Uncharacterized protein</fullName>
    </submittedName>
</protein>
<comment type="caution">
    <text evidence="1">The sequence shown here is derived from an EMBL/GenBank/DDBJ whole genome shotgun (WGS) entry which is preliminary data.</text>
</comment>
<dbReference type="AlphaFoldDB" id="A0A323UYC4"/>
<dbReference type="EMBL" id="QKQS01000010">
    <property type="protein sequence ID" value="PZA12798.1"/>
    <property type="molecule type" value="Genomic_DNA"/>
</dbReference>
<reference evidence="1 2" key="1">
    <citation type="submission" date="2018-06" db="EMBL/GenBank/DDBJ databases">
        <title>Draft Whole-Genome Sequence of the purple photosynthetic bacterium Rhodospeudomonas palustris XCP.</title>
        <authorList>
            <person name="Rayyan A."/>
            <person name="Meyer T.E."/>
            <person name="Kyndt J.A."/>
        </authorList>
    </citation>
    <scope>NUCLEOTIDE SEQUENCE [LARGE SCALE GENOMIC DNA]</scope>
    <source>
        <strain evidence="1 2">XCP</strain>
    </source>
</reference>
<dbReference type="Proteomes" id="UP000248134">
    <property type="component" value="Unassembled WGS sequence"/>
</dbReference>
<organism evidence="1 2">
    <name type="scientific">Rhodopseudomonas palustris</name>
    <dbReference type="NCBI Taxonomy" id="1076"/>
    <lineage>
        <taxon>Bacteria</taxon>
        <taxon>Pseudomonadati</taxon>
        <taxon>Pseudomonadota</taxon>
        <taxon>Alphaproteobacteria</taxon>
        <taxon>Hyphomicrobiales</taxon>
        <taxon>Nitrobacteraceae</taxon>
        <taxon>Rhodopseudomonas</taxon>
    </lineage>
</organism>
<sequence length="76" mass="8393">MSARAALSLMESRARLWRFTTGRTAGTEARNAVSNHAPQAMRLLFLRDVRFAGLLEDQDPVLFSGRAKSASINESL</sequence>
<gene>
    <name evidence="1" type="ORF">DNX69_06285</name>
</gene>